<proteinExistence type="predicted"/>
<evidence type="ECO:0000313" key="1">
    <source>
        <dbReference type="EMBL" id="KAL0940178.1"/>
    </source>
</evidence>
<sequence>MRLFSSLLALIHISPLVVLAQGDVADEKRRLPADLQVDLLFPRDNETYAPTQWFPIVLGVQNIDALMPLDIVIDLSVVSLESWQKSSSGSRAEWQHVDLRLNSLTLPDALGPTPGKLLLHYPAVNMTNGTTDQFAVRWGFSFANRCFANNSDPSLDDGGEGWSSGYNGSSTRNIVFRTAPGGQTPDIAAAVDACPEGRENTTSVIRVTDVRKTRGTGYQCPVFETDVQPTRCAYRDLAQELAANVSTAILDKMGCENGTWQTITAPCAPKKSGSNSLNGVHKGMGSWSLALGVALVMYHHVL</sequence>
<protein>
    <submittedName>
        <fullName evidence="1">Uncharacterized protein</fullName>
    </submittedName>
</protein>
<name>A0ACC3Z7X6_COLTU</name>
<organism evidence="1 2">
    <name type="scientific">Colletotrichum truncatum</name>
    <name type="common">Anthracnose fungus</name>
    <name type="synonym">Colletotrichum capsici</name>
    <dbReference type="NCBI Taxonomy" id="5467"/>
    <lineage>
        <taxon>Eukaryota</taxon>
        <taxon>Fungi</taxon>
        <taxon>Dikarya</taxon>
        <taxon>Ascomycota</taxon>
        <taxon>Pezizomycotina</taxon>
        <taxon>Sordariomycetes</taxon>
        <taxon>Hypocreomycetidae</taxon>
        <taxon>Glomerellales</taxon>
        <taxon>Glomerellaceae</taxon>
        <taxon>Colletotrichum</taxon>
        <taxon>Colletotrichum truncatum species complex</taxon>
    </lineage>
</organism>
<reference evidence="1 2" key="1">
    <citation type="journal article" date="2020" name="Phytopathology">
        <title>Genome Sequence Resources of Colletotrichum truncatum, C. plurivorum, C. musicola, and C. sojae: Four Species Pathogenic to Soybean (Glycine max).</title>
        <authorList>
            <person name="Rogerio F."/>
            <person name="Boufleur T.R."/>
            <person name="Ciampi-Guillardi M."/>
            <person name="Sukno S.A."/>
            <person name="Thon M.R."/>
            <person name="Massola Junior N.S."/>
            <person name="Baroncelli R."/>
        </authorList>
    </citation>
    <scope>NUCLEOTIDE SEQUENCE [LARGE SCALE GENOMIC DNA]</scope>
    <source>
        <strain evidence="1 2">CMES1059</strain>
    </source>
</reference>
<evidence type="ECO:0000313" key="2">
    <source>
        <dbReference type="Proteomes" id="UP000805649"/>
    </source>
</evidence>
<comment type="caution">
    <text evidence="1">The sequence shown here is derived from an EMBL/GenBank/DDBJ whole genome shotgun (WGS) entry which is preliminary data.</text>
</comment>
<dbReference type="EMBL" id="VUJX02000002">
    <property type="protein sequence ID" value="KAL0940178.1"/>
    <property type="molecule type" value="Genomic_DNA"/>
</dbReference>
<accession>A0ACC3Z7X6</accession>
<dbReference type="Proteomes" id="UP000805649">
    <property type="component" value="Unassembled WGS sequence"/>
</dbReference>
<keyword evidence="2" id="KW-1185">Reference proteome</keyword>
<gene>
    <name evidence="1" type="ORF">CTRU02_202941</name>
</gene>